<organism evidence="2 3">
    <name type="scientific">Sphingomonas leidyi</name>
    <dbReference type="NCBI Taxonomy" id="68569"/>
    <lineage>
        <taxon>Bacteria</taxon>
        <taxon>Pseudomonadati</taxon>
        <taxon>Pseudomonadota</taxon>
        <taxon>Alphaproteobacteria</taxon>
        <taxon>Sphingomonadales</taxon>
        <taxon>Sphingomonadaceae</taxon>
        <taxon>Sphingomonas</taxon>
    </lineage>
</organism>
<proteinExistence type="predicted"/>
<keyword evidence="2" id="KW-0560">Oxidoreductase</keyword>
<protein>
    <submittedName>
        <fullName evidence="2">Alkylhydroperoxidase family enzyme</fullName>
    </submittedName>
</protein>
<dbReference type="RefSeq" id="WP_167301053.1">
    <property type="nucleotide sequence ID" value="NZ_JAASQV010000004.1"/>
</dbReference>
<reference evidence="2 3" key="1">
    <citation type="submission" date="2020-03" db="EMBL/GenBank/DDBJ databases">
        <title>Genomic Encyclopedia of Type Strains, Phase IV (KMG-IV): sequencing the most valuable type-strain genomes for metagenomic binning, comparative biology and taxonomic classification.</title>
        <authorList>
            <person name="Goeker M."/>
        </authorList>
    </citation>
    <scope>NUCLEOTIDE SEQUENCE [LARGE SCALE GENOMIC DNA]</scope>
    <source>
        <strain evidence="2 3">DSM 4733</strain>
    </source>
</reference>
<dbReference type="PANTHER" id="PTHR34846">
    <property type="entry name" value="4-CARBOXYMUCONOLACTONE DECARBOXYLASE FAMILY PROTEIN (AFU_ORTHOLOGUE AFUA_6G11590)"/>
    <property type="match status" value="1"/>
</dbReference>
<dbReference type="InterPro" id="IPR003779">
    <property type="entry name" value="CMD-like"/>
</dbReference>
<name>A0A7X5V2J6_9SPHN</name>
<dbReference type="Gene3D" id="1.20.1290.10">
    <property type="entry name" value="AhpD-like"/>
    <property type="match status" value="1"/>
</dbReference>
<dbReference type="Proteomes" id="UP000564677">
    <property type="component" value="Unassembled WGS sequence"/>
</dbReference>
<keyword evidence="2" id="KW-0575">Peroxidase</keyword>
<sequence length="183" mass="20056">MSAPRIAPLERPFPPAFDAQMKVLMRGAEPLRLFTTLARSDRAWTKFSAGSLLDREGPLSLRQREIVIHRTTARCGCEYEWGVHAAIFAPAVELDAAQLHATVHGPADASIWSPAERVLLATVDALLDERRLGDAAWAGLKAYFSDEQAFEIVQLVAFYHGVALICGAFDLPLETQAARFPAA</sequence>
<evidence type="ECO:0000313" key="3">
    <source>
        <dbReference type="Proteomes" id="UP000564677"/>
    </source>
</evidence>
<dbReference type="Pfam" id="PF02627">
    <property type="entry name" value="CMD"/>
    <property type="match status" value="1"/>
</dbReference>
<dbReference type="AlphaFoldDB" id="A0A7X5V2J6"/>
<accession>A0A7X5V2J6</accession>
<gene>
    <name evidence="2" type="ORF">FHR20_003715</name>
</gene>
<comment type="caution">
    <text evidence="2">The sequence shown here is derived from an EMBL/GenBank/DDBJ whole genome shotgun (WGS) entry which is preliminary data.</text>
</comment>
<dbReference type="GO" id="GO:0051920">
    <property type="term" value="F:peroxiredoxin activity"/>
    <property type="evidence" value="ECO:0007669"/>
    <property type="project" value="InterPro"/>
</dbReference>
<evidence type="ECO:0000259" key="1">
    <source>
        <dbReference type="Pfam" id="PF02627"/>
    </source>
</evidence>
<dbReference type="SUPFAM" id="SSF69118">
    <property type="entry name" value="AhpD-like"/>
    <property type="match status" value="1"/>
</dbReference>
<dbReference type="InterPro" id="IPR029032">
    <property type="entry name" value="AhpD-like"/>
</dbReference>
<feature type="domain" description="Carboxymuconolactone decarboxylase-like" evidence="1">
    <location>
        <begin position="41"/>
        <end position="121"/>
    </location>
</feature>
<keyword evidence="3" id="KW-1185">Reference proteome</keyword>
<evidence type="ECO:0000313" key="2">
    <source>
        <dbReference type="EMBL" id="NIJ66739.1"/>
    </source>
</evidence>
<dbReference type="EMBL" id="JAASQV010000004">
    <property type="protein sequence ID" value="NIJ66739.1"/>
    <property type="molecule type" value="Genomic_DNA"/>
</dbReference>
<dbReference type="PANTHER" id="PTHR34846:SF5">
    <property type="entry name" value="CARBOXYMUCONOLACTONE DECARBOXYLASE-LIKE DOMAIN-CONTAINING PROTEIN"/>
    <property type="match status" value="1"/>
</dbReference>